<dbReference type="InterPro" id="IPR038586">
    <property type="entry name" value="Tctex-1-like_sf"/>
</dbReference>
<comment type="similarity">
    <text evidence="1">Belongs to the dynein light chain Tctex-type family.</text>
</comment>
<evidence type="ECO:0000256" key="1">
    <source>
        <dbReference type="ARBA" id="ARBA00005361"/>
    </source>
</evidence>
<dbReference type="Pfam" id="PF03645">
    <property type="entry name" value="Tctex-1"/>
    <property type="match status" value="1"/>
</dbReference>
<proteinExistence type="inferred from homology"/>
<dbReference type="EMBL" id="CP111027">
    <property type="protein sequence ID" value="WAR29802.1"/>
    <property type="molecule type" value="Genomic_DNA"/>
</dbReference>
<dbReference type="Proteomes" id="UP001164746">
    <property type="component" value="Chromosome 16"/>
</dbReference>
<dbReference type="PANTHER" id="PTHR21255:SF23">
    <property type="entry name" value="DYNEIN LIGHT CHAIN"/>
    <property type="match status" value="1"/>
</dbReference>
<evidence type="ECO:0000313" key="3">
    <source>
        <dbReference type="Proteomes" id="UP001164746"/>
    </source>
</evidence>
<dbReference type="InterPro" id="IPR008979">
    <property type="entry name" value="Galactose-bd-like_sf"/>
</dbReference>
<dbReference type="InterPro" id="IPR005334">
    <property type="entry name" value="Tctex-1-like"/>
</dbReference>
<reference evidence="2" key="1">
    <citation type="submission" date="2022-11" db="EMBL/GenBank/DDBJ databases">
        <title>Centuries of genome instability and evolution in soft-shell clam transmissible cancer (bioRxiv).</title>
        <authorList>
            <person name="Hart S.F.M."/>
            <person name="Yonemitsu M.A."/>
            <person name="Giersch R.M."/>
            <person name="Beal B.F."/>
            <person name="Arriagada G."/>
            <person name="Davis B.W."/>
            <person name="Ostrander E.A."/>
            <person name="Goff S.P."/>
            <person name="Metzger M.J."/>
        </authorList>
    </citation>
    <scope>NUCLEOTIDE SEQUENCE</scope>
    <source>
        <strain evidence="2">MELC-2E11</strain>
        <tissue evidence="2">Siphon/mantle</tissue>
    </source>
</reference>
<dbReference type="PANTHER" id="PTHR21255">
    <property type="entry name" value="T-COMPLEX-ASSOCIATED-TESTIS-EXPRESSED 1/ DYNEIN LIGHT CHAIN"/>
    <property type="match status" value="1"/>
</dbReference>
<accession>A0ABY7G8X6</accession>
<name>A0ABY7G8X6_MYAAR</name>
<dbReference type="CDD" id="cd21451">
    <property type="entry name" value="DLC-like_TCTEX1D"/>
    <property type="match status" value="1"/>
</dbReference>
<dbReference type="SUPFAM" id="SSF49785">
    <property type="entry name" value="Galactose-binding domain-like"/>
    <property type="match status" value="1"/>
</dbReference>
<dbReference type="Gene3D" id="3.30.1140.40">
    <property type="entry name" value="Tctex-1"/>
    <property type="match status" value="1"/>
</dbReference>
<protein>
    <submittedName>
        <fullName evidence="2">TC1D1-like protein</fullName>
    </submittedName>
</protein>
<organism evidence="2 3">
    <name type="scientific">Mya arenaria</name>
    <name type="common">Soft-shell clam</name>
    <dbReference type="NCBI Taxonomy" id="6604"/>
    <lineage>
        <taxon>Eukaryota</taxon>
        <taxon>Metazoa</taxon>
        <taxon>Spiralia</taxon>
        <taxon>Lophotrochozoa</taxon>
        <taxon>Mollusca</taxon>
        <taxon>Bivalvia</taxon>
        <taxon>Autobranchia</taxon>
        <taxon>Heteroconchia</taxon>
        <taxon>Euheterodonta</taxon>
        <taxon>Imparidentia</taxon>
        <taxon>Neoheterodontei</taxon>
        <taxon>Myida</taxon>
        <taxon>Myoidea</taxon>
        <taxon>Myidae</taxon>
        <taxon>Mya</taxon>
    </lineage>
</organism>
<sequence length="364" mass="40403">MTDNDKISGACKKAESLFYSLLSINIGTFHINPLTSASYIFTGFDIEAFDKSPYITFVNMIFTGGINVALGKPAYQTDTFGDRVAQNVVDGGLSQLAYEKSCTHTKGAKNKLVGRLRADFFSSPALRSTIEWTAVHSNKSLVGFHPGAVGSKVTFPFNPPIHGRWVEVTRNPPVSMMHFCDVHVEGDILPPIASPRIGRAKVLPISSARSSTAPPTLRTETATFLEVTPMDISLPTYSDHRRQIRQESKYKMAPATELPVEPRNIEIAVEKVLSDNLHDKYYEASQSRHLSQLLSARVLEEVRRQAPGNYKFVAVVSIGSVRERPGVQLGSRCLWNKDTDRFITAKYSNRSLFAVAMVYGLHYD</sequence>
<keyword evidence="3" id="KW-1185">Reference proteome</keyword>
<evidence type="ECO:0000313" key="2">
    <source>
        <dbReference type="EMBL" id="WAR29802.1"/>
    </source>
</evidence>
<dbReference type="Gene3D" id="2.60.120.260">
    <property type="entry name" value="Galactose-binding domain-like"/>
    <property type="match status" value="1"/>
</dbReference>
<gene>
    <name evidence="2" type="ORF">MAR_003370</name>
</gene>